<proteinExistence type="predicted"/>
<dbReference type="AlphaFoldDB" id="A0A5C6DYX5"/>
<name>A0A5C6DYX5_9BACT</name>
<dbReference type="EMBL" id="SJPY01000004">
    <property type="protein sequence ID" value="TWU41434.1"/>
    <property type="molecule type" value="Genomic_DNA"/>
</dbReference>
<keyword evidence="3" id="KW-1185">Reference proteome</keyword>
<organism evidence="2 3">
    <name type="scientific">Novipirellula aureliae</name>
    <dbReference type="NCBI Taxonomy" id="2527966"/>
    <lineage>
        <taxon>Bacteria</taxon>
        <taxon>Pseudomonadati</taxon>
        <taxon>Planctomycetota</taxon>
        <taxon>Planctomycetia</taxon>
        <taxon>Pirellulales</taxon>
        <taxon>Pirellulaceae</taxon>
        <taxon>Novipirellula</taxon>
    </lineage>
</organism>
<evidence type="ECO:0000313" key="3">
    <source>
        <dbReference type="Proteomes" id="UP000315471"/>
    </source>
</evidence>
<gene>
    <name evidence="2" type="ORF">Q31b_28810</name>
</gene>
<accession>A0A5C6DYX5</accession>
<comment type="caution">
    <text evidence="2">The sequence shown here is derived from an EMBL/GenBank/DDBJ whole genome shotgun (WGS) entry which is preliminary data.</text>
</comment>
<dbReference type="OrthoDB" id="265402at2"/>
<evidence type="ECO:0000256" key="1">
    <source>
        <dbReference type="SAM" id="SignalP"/>
    </source>
</evidence>
<evidence type="ECO:0000313" key="2">
    <source>
        <dbReference type="EMBL" id="TWU41434.1"/>
    </source>
</evidence>
<dbReference type="Proteomes" id="UP000315471">
    <property type="component" value="Unassembled WGS sequence"/>
</dbReference>
<evidence type="ECO:0008006" key="4">
    <source>
        <dbReference type="Google" id="ProtNLM"/>
    </source>
</evidence>
<sequence length="225" mass="23231" precursor="true">MSRLFYGSMFAFALVATPSIAGDTAATAAESCPTKACCSEAQCSADASSCSAEDGALVECTTEVDSLKEGDALAAFHVTKIAGAADDGVDQGQELCYRCRYGSRPMVLVFARDTGGSLPEFLKQLDSAVADHEDAKLKGLVTLLGDDSDALKANAEKLAETASSKHVPVVIAKETKTGPAKYKLSSDAAITVVVAKDSKVVSSKTFAADQIDVASVMSDVAGMLN</sequence>
<feature type="chain" id="PRO_5022704620" description="Thioredoxin domain-containing protein" evidence="1">
    <location>
        <begin position="22"/>
        <end position="225"/>
    </location>
</feature>
<feature type="signal peptide" evidence="1">
    <location>
        <begin position="1"/>
        <end position="21"/>
    </location>
</feature>
<keyword evidence="1" id="KW-0732">Signal</keyword>
<protein>
    <recommendedName>
        <fullName evidence="4">Thioredoxin domain-containing protein</fullName>
    </recommendedName>
</protein>
<dbReference type="RefSeq" id="WP_146600248.1">
    <property type="nucleotide sequence ID" value="NZ_SJPY01000004.1"/>
</dbReference>
<reference evidence="2 3" key="1">
    <citation type="submission" date="2019-02" db="EMBL/GenBank/DDBJ databases">
        <title>Deep-cultivation of Planctomycetes and their phenomic and genomic characterization uncovers novel biology.</title>
        <authorList>
            <person name="Wiegand S."/>
            <person name="Jogler M."/>
            <person name="Boedeker C."/>
            <person name="Pinto D."/>
            <person name="Vollmers J."/>
            <person name="Rivas-Marin E."/>
            <person name="Kohn T."/>
            <person name="Peeters S.H."/>
            <person name="Heuer A."/>
            <person name="Rast P."/>
            <person name="Oberbeckmann S."/>
            <person name="Bunk B."/>
            <person name="Jeske O."/>
            <person name="Meyerdierks A."/>
            <person name="Storesund J.E."/>
            <person name="Kallscheuer N."/>
            <person name="Luecker S."/>
            <person name="Lage O.M."/>
            <person name="Pohl T."/>
            <person name="Merkel B.J."/>
            <person name="Hornburger P."/>
            <person name="Mueller R.-W."/>
            <person name="Bruemmer F."/>
            <person name="Labrenz M."/>
            <person name="Spormann A.M."/>
            <person name="Op Den Camp H."/>
            <person name="Overmann J."/>
            <person name="Amann R."/>
            <person name="Jetten M.S.M."/>
            <person name="Mascher T."/>
            <person name="Medema M.H."/>
            <person name="Devos D.P."/>
            <person name="Kaster A.-K."/>
            <person name="Ovreas L."/>
            <person name="Rohde M."/>
            <person name="Galperin M.Y."/>
            <person name="Jogler C."/>
        </authorList>
    </citation>
    <scope>NUCLEOTIDE SEQUENCE [LARGE SCALE GENOMIC DNA]</scope>
    <source>
        <strain evidence="2 3">Q31b</strain>
    </source>
</reference>